<comment type="caution">
    <text evidence="1">The sequence shown here is derived from an EMBL/GenBank/DDBJ whole genome shotgun (WGS) entry which is preliminary data.</text>
</comment>
<evidence type="ECO:0000313" key="2">
    <source>
        <dbReference type="Proteomes" id="UP000054926"/>
    </source>
</evidence>
<gene>
    <name evidence="1" type="ORF">Lste_0852</name>
</gene>
<protein>
    <submittedName>
        <fullName evidence="1">Uncharacterized protein</fullName>
    </submittedName>
</protein>
<dbReference type="PATRIC" id="fig|947033.5.peg.909"/>
<reference evidence="1 2" key="1">
    <citation type="submission" date="2015-11" db="EMBL/GenBank/DDBJ databases">
        <title>Genomic analysis of 38 Legionella species identifies large and diverse effector repertoires.</title>
        <authorList>
            <person name="Burstein D."/>
            <person name="Amaro F."/>
            <person name="Zusman T."/>
            <person name="Lifshitz Z."/>
            <person name="Cohen O."/>
            <person name="Gilbert J.A."/>
            <person name="Pupko T."/>
            <person name="Shuman H.A."/>
            <person name="Segal G."/>
        </authorList>
    </citation>
    <scope>NUCLEOTIDE SEQUENCE [LARGE SCALE GENOMIC DNA]</scope>
    <source>
        <strain evidence="1 2">IMVS3376</strain>
    </source>
</reference>
<dbReference type="EMBL" id="LNYY01000019">
    <property type="protein sequence ID" value="KTD67694.1"/>
    <property type="molecule type" value="Genomic_DNA"/>
</dbReference>
<proteinExistence type="predicted"/>
<name>A0A0W0ZFN5_9GAMM</name>
<organism evidence="1 2">
    <name type="scientific">Legionella steelei</name>
    <dbReference type="NCBI Taxonomy" id="947033"/>
    <lineage>
        <taxon>Bacteria</taxon>
        <taxon>Pseudomonadati</taxon>
        <taxon>Pseudomonadota</taxon>
        <taxon>Gammaproteobacteria</taxon>
        <taxon>Legionellales</taxon>
        <taxon>Legionellaceae</taxon>
        <taxon>Legionella</taxon>
    </lineage>
</organism>
<dbReference type="AlphaFoldDB" id="A0A0W0ZFN5"/>
<keyword evidence="2" id="KW-1185">Reference proteome</keyword>
<evidence type="ECO:0000313" key="1">
    <source>
        <dbReference type="EMBL" id="KTD67694.1"/>
    </source>
</evidence>
<accession>A0A0W0ZFN5</accession>
<sequence length="58" mass="6557">MASILSSGMVDKKPQSKLSGEVEYDEVYVAAGHQGNPSAVKKKRRLGRRNRLRGAWRW</sequence>
<dbReference type="RefSeq" id="WP_202814161.1">
    <property type="nucleotide sequence ID" value="NZ_DAIOMV010000018.1"/>
</dbReference>
<dbReference type="Proteomes" id="UP000054926">
    <property type="component" value="Unassembled WGS sequence"/>
</dbReference>